<evidence type="ECO:0000259" key="6">
    <source>
        <dbReference type="PROSITE" id="PS50011"/>
    </source>
</evidence>
<dbReference type="InterPro" id="IPR008271">
    <property type="entry name" value="Ser/Thr_kinase_AS"/>
</dbReference>
<accession>X0U3L1</accession>
<dbReference type="GO" id="GO:0004672">
    <property type="term" value="F:protein kinase activity"/>
    <property type="evidence" value="ECO:0007669"/>
    <property type="project" value="InterPro"/>
</dbReference>
<dbReference type="PANTHER" id="PTHR48016">
    <property type="entry name" value="MAP KINASE KINASE KINASE SSK2-RELATED-RELATED"/>
    <property type="match status" value="1"/>
</dbReference>
<proteinExistence type="predicted"/>
<dbReference type="InterPro" id="IPR011009">
    <property type="entry name" value="Kinase-like_dom_sf"/>
</dbReference>
<sequence length="265" mass="29649">RSGSKAKKEYYDDDAESNASLSHNSVGTISSSMTRLQLCMEQLKKLNEDSKTPVSPVPQPLQESVSPVPQPLQESGSGSVQSQQPPPLPPIDDPKKTQTRVVSPPLTLIVSEPLDIHQSSDSSNSPRQLIYDKIKQLGQGATGTVYLANYEGIKVAVKEIYLSPSDALYEYRVGKIKRELEAHRTLVHPNLVNYHDSEMNRHVITIITDYHKYGSLDRYKPFNESNARSIILQVIKPLAYIHSQNIIHRDIKAANILVSDDRKKI</sequence>
<feature type="region of interest" description="Disordered" evidence="5">
    <location>
        <begin position="44"/>
        <end position="99"/>
    </location>
</feature>
<keyword evidence="1" id="KW-0808">Transferase</keyword>
<reference evidence="7" key="1">
    <citation type="journal article" date="2014" name="Front. Microbiol.">
        <title>High frequency of phylogenetically diverse reductive dehalogenase-homologous genes in deep subseafloor sedimentary metagenomes.</title>
        <authorList>
            <person name="Kawai M."/>
            <person name="Futagami T."/>
            <person name="Toyoda A."/>
            <person name="Takaki Y."/>
            <person name="Nishi S."/>
            <person name="Hori S."/>
            <person name="Arai W."/>
            <person name="Tsubouchi T."/>
            <person name="Morono Y."/>
            <person name="Uchiyama I."/>
            <person name="Ito T."/>
            <person name="Fujiyama A."/>
            <person name="Inagaki F."/>
            <person name="Takami H."/>
        </authorList>
    </citation>
    <scope>NUCLEOTIDE SEQUENCE</scope>
    <source>
        <strain evidence="7">Expedition CK06-06</strain>
    </source>
</reference>
<evidence type="ECO:0000256" key="5">
    <source>
        <dbReference type="SAM" id="MobiDB-lite"/>
    </source>
</evidence>
<feature type="compositionally biased region" description="Low complexity" evidence="5">
    <location>
        <begin position="72"/>
        <end position="83"/>
    </location>
</feature>
<protein>
    <recommendedName>
        <fullName evidence="6">Protein kinase domain-containing protein</fullName>
    </recommendedName>
</protein>
<dbReference type="SUPFAM" id="SSF56112">
    <property type="entry name" value="Protein kinase-like (PK-like)"/>
    <property type="match status" value="1"/>
</dbReference>
<dbReference type="PROSITE" id="PS50011">
    <property type="entry name" value="PROTEIN_KINASE_DOM"/>
    <property type="match status" value="1"/>
</dbReference>
<evidence type="ECO:0000256" key="1">
    <source>
        <dbReference type="ARBA" id="ARBA00022679"/>
    </source>
</evidence>
<evidence type="ECO:0000256" key="2">
    <source>
        <dbReference type="ARBA" id="ARBA00022741"/>
    </source>
</evidence>
<organism evidence="7">
    <name type="scientific">marine sediment metagenome</name>
    <dbReference type="NCBI Taxonomy" id="412755"/>
    <lineage>
        <taxon>unclassified sequences</taxon>
        <taxon>metagenomes</taxon>
        <taxon>ecological metagenomes</taxon>
    </lineage>
</organism>
<dbReference type="PANTHER" id="PTHR48016:SF56">
    <property type="entry name" value="MAPKK KINASE"/>
    <property type="match status" value="1"/>
</dbReference>
<gene>
    <name evidence="7" type="ORF">S01H1_43455</name>
</gene>
<feature type="non-terminal residue" evidence="7">
    <location>
        <position position="265"/>
    </location>
</feature>
<dbReference type="InterPro" id="IPR000719">
    <property type="entry name" value="Prot_kinase_dom"/>
</dbReference>
<feature type="compositionally biased region" description="Polar residues" evidence="5">
    <location>
        <begin position="17"/>
        <end position="29"/>
    </location>
</feature>
<dbReference type="SMART" id="SM00220">
    <property type="entry name" value="S_TKc"/>
    <property type="match status" value="1"/>
</dbReference>
<dbReference type="GO" id="GO:0005524">
    <property type="term" value="F:ATP binding"/>
    <property type="evidence" value="ECO:0007669"/>
    <property type="project" value="UniProtKB-KW"/>
</dbReference>
<dbReference type="InterPro" id="IPR017441">
    <property type="entry name" value="Protein_kinase_ATP_BS"/>
</dbReference>
<dbReference type="EMBL" id="BARS01027687">
    <property type="protein sequence ID" value="GAG00374.1"/>
    <property type="molecule type" value="Genomic_DNA"/>
</dbReference>
<dbReference type="AlphaFoldDB" id="X0U3L1"/>
<dbReference type="Pfam" id="PF00069">
    <property type="entry name" value="Pkinase"/>
    <property type="match status" value="1"/>
</dbReference>
<dbReference type="InterPro" id="IPR050538">
    <property type="entry name" value="MAP_kinase_kinase_kinase"/>
</dbReference>
<dbReference type="Gene3D" id="1.10.510.10">
    <property type="entry name" value="Transferase(Phosphotransferase) domain 1"/>
    <property type="match status" value="1"/>
</dbReference>
<feature type="region of interest" description="Disordered" evidence="5">
    <location>
        <begin position="1"/>
        <end position="29"/>
    </location>
</feature>
<dbReference type="CDD" id="cd00180">
    <property type="entry name" value="PKc"/>
    <property type="match status" value="1"/>
</dbReference>
<keyword evidence="4" id="KW-0067">ATP-binding</keyword>
<evidence type="ECO:0000256" key="3">
    <source>
        <dbReference type="ARBA" id="ARBA00022777"/>
    </source>
</evidence>
<keyword evidence="3" id="KW-0418">Kinase</keyword>
<name>X0U3L1_9ZZZZ</name>
<evidence type="ECO:0000313" key="7">
    <source>
        <dbReference type="EMBL" id="GAG00374.1"/>
    </source>
</evidence>
<keyword evidence="2" id="KW-0547">Nucleotide-binding</keyword>
<feature type="domain" description="Protein kinase" evidence="6">
    <location>
        <begin position="131"/>
        <end position="265"/>
    </location>
</feature>
<feature type="non-terminal residue" evidence="7">
    <location>
        <position position="1"/>
    </location>
</feature>
<dbReference type="PROSITE" id="PS00107">
    <property type="entry name" value="PROTEIN_KINASE_ATP"/>
    <property type="match status" value="1"/>
</dbReference>
<evidence type="ECO:0000256" key="4">
    <source>
        <dbReference type="ARBA" id="ARBA00022840"/>
    </source>
</evidence>
<feature type="compositionally biased region" description="Basic and acidic residues" evidence="5">
    <location>
        <begin position="1"/>
        <end position="10"/>
    </location>
</feature>
<comment type="caution">
    <text evidence="7">The sequence shown here is derived from an EMBL/GenBank/DDBJ whole genome shotgun (WGS) entry which is preliminary data.</text>
</comment>
<dbReference type="PROSITE" id="PS00108">
    <property type="entry name" value="PROTEIN_KINASE_ST"/>
    <property type="match status" value="1"/>
</dbReference>